<dbReference type="STRING" id="1131935.PDENDC454_12640"/>
<dbReference type="InterPro" id="IPR007815">
    <property type="entry name" value="Emycin_Estase"/>
</dbReference>
<dbReference type="GO" id="GO:0046677">
    <property type="term" value="P:response to antibiotic"/>
    <property type="evidence" value="ECO:0007669"/>
    <property type="project" value="InterPro"/>
</dbReference>
<feature type="signal peptide" evidence="2">
    <location>
        <begin position="1"/>
        <end position="33"/>
    </location>
</feature>
<dbReference type="InterPro" id="IPR052036">
    <property type="entry name" value="Hydrolase/PRTase-associated"/>
</dbReference>
<dbReference type="PANTHER" id="PTHR31299">
    <property type="entry name" value="ESTERASE, PUTATIVE (AFU_ORTHOLOGUE AFUA_1G05850)-RELATED"/>
    <property type="match status" value="1"/>
</dbReference>
<proteinExistence type="predicted"/>
<dbReference type="CDD" id="cd14728">
    <property type="entry name" value="Ere-like"/>
    <property type="match status" value="1"/>
</dbReference>
<accession>H3SG73</accession>
<evidence type="ECO:0000256" key="2">
    <source>
        <dbReference type="SAM" id="SignalP"/>
    </source>
</evidence>
<protein>
    <submittedName>
        <fullName evidence="3">Erythromycin esterase-like protein</fullName>
    </submittedName>
</protein>
<comment type="caution">
    <text evidence="3">The sequence shown here is derived from an EMBL/GenBank/DDBJ whole genome shotgun (WGS) entry which is preliminary data.</text>
</comment>
<reference evidence="3 4" key="1">
    <citation type="journal article" date="2012" name="J. Bacteriol.">
        <title>Genome Sequence of the Pattern-Forming Social Bacterium Paenibacillus dendritiformis C454 Chiral Morphotype.</title>
        <authorList>
            <person name="Sirota-Madi A."/>
            <person name="Olender T."/>
            <person name="Helman Y."/>
            <person name="Brainis I."/>
            <person name="Finkelshtein A."/>
            <person name="Roth D."/>
            <person name="Hagai E."/>
            <person name="Leshkowitz D."/>
            <person name="Brodsky L."/>
            <person name="Galatenko V."/>
            <person name="Nikolaev V."/>
            <person name="Gutnick D.L."/>
            <person name="Lancet D."/>
            <person name="Ben-Jacob E."/>
        </authorList>
    </citation>
    <scope>NUCLEOTIDE SEQUENCE [LARGE SCALE GENOMIC DNA]</scope>
    <source>
        <strain evidence="3 4">C454</strain>
    </source>
</reference>
<feature type="compositionally biased region" description="Low complexity" evidence="1">
    <location>
        <begin position="48"/>
        <end position="59"/>
    </location>
</feature>
<organism evidence="3 4">
    <name type="scientific">Paenibacillus dendritiformis C454</name>
    <dbReference type="NCBI Taxonomy" id="1131935"/>
    <lineage>
        <taxon>Bacteria</taxon>
        <taxon>Bacillati</taxon>
        <taxon>Bacillota</taxon>
        <taxon>Bacilli</taxon>
        <taxon>Bacillales</taxon>
        <taxon>Paenibacillaceae</taxon>
        <taxon>Paenibacillus</taxon>
    </lineage>
</organism>
<dbReference type="Pfam" id="PF05139">
    <property type="entry name" value="Erythro_esteras"/>
    <property type="match status" value="1"/>
</dbReference>
<dbReference type="PATRIC" id="fig|1131935.3.peg.2607"/>
<keyword evidence="2" id="KW-0732">Signal</keyword>
<name>H3SG73_9BACL</name>
<evidence type="ECO:0000313" key="4">
    <source>
        <dbReference type="Proteomes" id="UP000003900"/>
    </source>
</evidence>
<dbReference type="Gene3D" id="3.40.1660.10">
    <property type="entry name" value="EreA-like (biosynthetic domain)"/>
    <property type="match status" value="2"/>
</dbReference>
<feature type="region of interest" description="Disordered" evidence="1">
    <location>
        <begin position="42"/>
        <end position="65"/>
    </location>
</feature>
<dbReference type="PANTHER" id="PTHR31299:SF0">
    <property type="entry name" value="ESTERASE, PUTATIVE (AFU_ORTHOLOGUE AFUA_1G05850)-RELATED"/>
    <property type="match status" value="1"/>
</dbReference>
<dbReference type="EMBL" id="AHKH01000028">
    <property type="protein sequence ID" value="EHQ61883.1"/>
    <property type="molecule type" value="Genomic_DNA"/>
</dbReference>
<dbReference type="Proteomes" id="UP000003900">
    <property type="component" value="Unassembled WGS sequence"/>
</dbReference>
<gene>
    <name evidence="3" type="ORF">PDENDC454_12640</name>
</gene>
<keyword evidence="4" id="KW-1185">Reference proteome</keyword>
<evidence type="ECO:0000313" key="3">
    <source>
        <dbReference type="EMBL" id="EHQ61883.1"/>
    </source>
</evidence>
<evidence type="ECO:0000256" key="1">
    <source>
        <dbReference type="SAM" id="MobiDB-lite"/>
    </source>
</evidence>
<dbReference type="SUPFAM" id="SSF159501">
    <property type="entry name" value="EreA/ChaN-like"/>
    <property type="match status" value="1"/>
</dbReference>
<feature type="chain" id="PRO_5039548428" evidence="2">
    <location>
        <begin position="34"/>
        <end position="489"/>
    </location>
</feature>
<sequence>MNMTLSDWTRRGAAVLLASVIACGTLLSFGATAHGQAAAETKQGEGKAAAQASAGTADAVPDRARTSTEARLEWKQWMKDNAIALDSIQPEAAPQALIPAERFADLDALKPLLEDKRIVYLGESSHGAAEYNSAKTRLIQYLHQELGFNVVAFETNLGNAASAYGHIRTREPVATMKDSIFRVWQAQETVPLFQYIKDTQNTKTPLALAGFDMQPQGALFTGEWMGDAKLAKQFQDAEQELDEWEMTEDVEGYRKAKPKLLKVYQQVRALLPKRAEELQRQYPDNPHIVKLMERALDNRIQVVEEYMEISINATAFLNGKSMDYMSVIQSSEYRDRMMADNLSWLATHVYPNEKIIVWAHNGHIAKAYSQEMNSLPRVHMGELMQKTEFKDQSYVIGLYMGGGRNAHVTGGASDALPPMPHSIEEVMKGAGHPFAFVDLRYAKRAPGNSWMTQPNISYYDGVMPVSSIPAEQFDGILFIDEVSEPVYLK</sequence>
<dbReference type="AlphaFoldDB" id="H3SG73"/>